<sequence length="305" mass="35427">MAGLEEYAKSVDEAPIGSKEQEPNDPSDETGTVPQKDRPVYTRFARKHLSLETLREFGVNFDFDTDPEYVLVERWVPEWEQDRLWKHTKIIREKRVESLLKETPDQRVEPQYEWVRKKGMQQTRAPLAYRDVKDMNFLCLYSGCERAVPGNGFPRLGNLQDHVERVHNDYRTFGNSMSQPGERNPSPPPLPLSPGDSRRIHVRTTSRERGTPPSPSSPPLLPFNSLEMTYRYTDTTSGTKSEKWSPQRNKKQEREFTAKENTDMEAREKEYQKRLEDDLRKSGLDEASITAILQKEKIKASEVLK</sequence>
<feature type="compositionally biased region" description="Basic and acidic residues" evidence="1">
    <location>
        <begin position="1"/>
        <end position="12"/>
    </location>
</feature>
<comment type="caution">
    <text evidence="4">The sequence shown here is derived from an EMBL/GenBank/DDBJ whole genome shotgun (WGS) entry which is preliminary data.</text>
</comment>
<evidence type="ECO:0000259" key="2">
    <source>
        <dbReference type="Pfam" id="PF26118"/>
    </source>
</evidence>
<feature type="domain" description="DUF8035" evidence="2">
    <location>
        <begin position="41"/>
        <end position="93"/>
    </location>
</feature>
<dbReference type="InterPro" id="IPR058348">
    <property type="entry name" value="DUF8035"/>
</dbReference>
<dbReference type="EMBL" id="JAAOAV010000319">
    <property type="protein sequence ID" value="KAF5583093.1"/>
    <property type="molecule type" value="Genomic_DNA"/>
</dbReference>
<evidence type="ECO:0000313" key="5">
    <source>
        <dbReference type="Proteomes" id="UP000547976"/>
    </source>
</evidence>
<name>A0A8H5L167_GIBSU</name>
<evidence type="ECO:0000256" key="1">
    <source>
        <dbReference type="SAM" id="MobiDB-lite"/>
    </source>
</evidence>
<dbReference type="InterPro" id="IPR059095">
    <property type="entry name" value="Znf_C2H2_17_2nd"/>
</dbReference>
<accession>A0A8H5L167</accession>
<keyword evidence="5" id="KW-1185">Reference proteome</keyword>
<dbReference type="Pfam" id="PF26176">
    <property type="entry name" value="zf_C2H2_17_2"/>
    <property type="match status" value="1"/>
</dbReference>
<feature type="region of interest" description="Disordered" evidence="1">
    <location>
        <begin position="171"/>
        <end position="269"/>
    </location>
</feature>
<dbReference type="AlphaFoldDB" id="A0A8H5L167"/>
<dbReference type="Pfam" id="PF26118">
    <property type="entry name" value="DUF8035"/>
    <property type="match status" value="1"/>
</dbReference>
<feature type="domain" description="C2H2-domain containing protein second zinc finger" evidence="3">
    <location>
        <begin position="137"/>
        <end position="167"/>
    </location>
</feature>
<gene>
    <name evidence="4" type="ORF">FSUBG_13214</name>
</gene>
<feature type="compositionally biased region" description="Pro residues" evidence="1">
    <location>
        <begin position="212"/>
        <end position="221"/>
    </location>
</feature>
<dbReference type="Gene3D" id="3.30.160.60">
    <property type="entry name" value="Classic Zinc Finger"/>
    <property type="match status" value="1"/>
</dbReference>
<evidence type="ECO:0000259" key="3">
    <source>
        <dbReference type="Pfam" id="PF26176"/>
    </source>
</evidence>
<organism evidence="4 5">
    <name type="scientific">Gibberella subglutinans</name>
    <name type="common">Fusarium subglutinans</name>
    <dbReference type="NCBI Taxonomy" id="42677"/>
    <lineage>
        <taxon>Eukaryota</taxon>
        <taxon>Fungi</taxon>
        <taxon>Dikarya</taxon>
        <taxon>Ascomycota</taxon>
        <taxon>Pezizomycotina</taxon>
        <taxon>Sordariomycetes</taxon>
        <taxon>Hypocreomycetidae</taxon>
        <taxon>Hypocreales</taxon>
        <taxon>Nectriaceae</taxon>
        <taxon>Fusarium</taxon>
        <taxon>Fusarium fujikuroi species complex</taxon>
    </lineage>
</organism>
<dbReference type="GeneID" id="59312800"/>
<feature type="compositionally biased region" description="Basic and acidic residues" evidence="1">
    <location>
        <begin position="240"/>
        <end position="269"/>
    </location>
</feature>
<dbReference type="Proteomes" id="UP000547976">
    <property type="component" value="Unassembled WGS sequence"/>
</dbReference>
<reference evidence="4 5" key="1">
    <citation type="submission" date="2020-05" db="EMBL/GenBank/DDBJ databases">
        <title>Identification and distribution of gene clusters putatively required for synthesis of sphingolipid metabolism inhibitors in phylogenetically diverse species of the filamentous fungus Fusarium.</title>
        <authorList>
            <person name="Kim H.-S."/>
            <person name="Busman M."/>
            <person name="Brown D.W."/>
            <person name="Divon H."/>
            <person name="Uhlig S."/>
            <person name="Proctor R.H."/>
        </authorList>
    </citation>
    <scope>NUCLEOTIDE SEQUENCE [LARGE SCALE GENOMIC DNA]</scope>
    <source>
        <strain evidence="4 5">NRRL 66333</strain>
    </source>
</reference>
<proteinExistence type="predicted"/>
<dbReference type="RefSeq" id="XP_036531311.1">
    <property type="nucleotide sequence ID" value="XM_036678082.1"/>
</dbReference>
<dbReference type="OrthoDB" id="5242628at2759"/>
<evidence type="ECO:0008006" key="6">
    <source>
        <dbReference type="Google" id="ProtNLM"/>
    </source>
</evidence>
<evidence type="ECO:0000313" key="4">
    <source>
        <dbReference type="EMBL" id="KAF5583093.1"/>
    </source>
</evidence>
<feature type="region of interest" description="Disordered" evidence="1">
    <location>
        <begin position="1"/>
        <end position="38"/>
    </location>
</feature>
<protein>
    <recommendedName>
        <fullName evidence="6">C2H2-type domain-containing protein</fullName>
    </recommendedName>
</protein>